<gene>
    <name evidence="3" type="ORF">GNF81_21730</name>
</gene>
<evidence type="ECO:0000256" key="1">
    <source>
        <dbReference type="ARBA" id="ARBA00022448"/>
    </source>
</evidence>
<dbReference type="EMBL" id="WNVG01001493">
    <property type="protein sequence ID" value="MDZ5035305.1"/>
    <property type="molecule type" value="Genomic_DNA"/>
</dbReference>
<organism evidence="3 4">
    <name type="scientific">Clostridium perfringens</name>
    <dbReference type="NCBI Taxonomy" id="1502"/>
    <lineage>
        <taxon>Bacteria</taxon>
        <taxon>Bacillati</taxon>
        <taxon>Bacillota</taxon>
        <taxon>Clostridia</taxon>
        <taxon>Eubacteriales</taxon>
        <taxon>Clostridiaceae</taxon>
        <taxon>Clostridium</taxon>
    </lineage>
</organism>
<dbReference type="RefSeq" id="WP_416173821.1">
    <property type="nucleotide sequence ID" value="NZ_WNVG01001493.1"/>
</dbReference>
<evidence type="ECO:0000313" key="4">
    <source>
        <dbReference type="Proteomes" id="UP001289066"/>
    </source>
</evidence>
<keyword evidence="1" id="KW-0813">Transport</keyword>
<keyword evidence="2" id="KW-0406">Ion transport</keyword>
<comment type="caution">
    <text evidence="3">The sequence shown here is derived from an EMBL/GenBank/DDBJ whole genome shotgun (WGS) entry which is preliminary data.</text>
</comment>
<dbReference type="InterPro" id="IPR002843">
    <property type="entry name" value="ATPase_V0-cplx_csu/dsu"/>
</dbReference>
<dbReference type="InterPro" id="IPR044911">
    <property type="entry name" value="V-type_ATPase_csu/dsu_dom_3"/>
</dbReference>
<sequence length="38" mass="4552">SYIYAKETEIKVIRIIMVGKLNNIAEEVIRERLRDIYV</sequence>
<dbReference type="InterPro" id="IPR036079">
    <property type="entry name" value="ATPase_csu/dsu_sf"/>
</dbReference>
<dbReference type="Pfam" id="PF01992">
    <property type="entry name" value="vATP-synt_AC39"/>
    <property type="match status" value="1"/>
</dbReference>
<evidence type="ECO:0000256" key="2">
    <source>
        <dbReference type="ARBA" id="ARBA00023065"/>
    </source>
</evidence>
<protein>
    <submittedName>
        <fullName evidence="3">V-type ATP synthase subunit C</fullName>
    </submittedName>
</protein>
<evidence type="ECO:0000313" key="3">
    <source>
        <dbReference type="EMBL" id="MDZ5035305.1"/>
    </source>
</evidence>
<name>A0AAW9J237_CLOPF</name>
<accession>A0AAW9J237</accession>
<feature type="non-terminal residue" evidence="3">
    <location>
        <position position="1"/>
    </location>
</feature>
<dbReference type="Proteomes" id="UP001289066">
    <property type="component" value="Unassembled WGS sequence"/>
</dbReference>
<reference evidence="3" key="1">
    <citation type="submission" date="2019-11" db="EMBL/GenBank/DDBJ databases">
        <title>Characterization of Clostridium perfringens isolates from swine manure treated agricultural soils.</title>
        <authorList>
            <person name="Wushke S.T."/>
        </authorList>
    </citation>
    <scope>NUCLEOTIDE SEQUENCE</scope>
    <source>
        <strain evidence="3">X15</strain>
    </source>
</reference>
<dbReference type="SUPFAM" id="SSF103486">
    <property type="entry name" value="V-type ATP synthase subunit C"/>
    <property type="match status" value="1"/>
</dbReference>
<dbReference type="AlphaFoldDB" id="A0AAW9J237"/>
<dbReference type="GO" id="GO:0046961">
    <property type="term" value="F:proton-transporting ATPase activity, rotational mechanism"/>
    <property type="evidence" value="ECO:0007669"/>
    <property type="project" value="InterPro"/>
</dbReference>
<dbReference type="Gene3D" id="1.10.132.50">
    <property type="entry name" value="ATP synthase (C/AC39) subunit, domain 3"/>
    <property type="match status" value="1"/>
</dbReference>
<proteinExistence type="predicted"/>